<proteinExistence type="predicted"/>
<protein>
    <submittedName>
        <fullName evidence="2">Uncharacterized protein</fullName>
    </submittedName>
</protein>
<sequence length="527" mass="61648">MSNENGTLLARQVRRFIEKNPTHSALENVEESAKTIILELGNPAYYADESEEFEPIPLELSVKKSFEARYKKLQKEYESLPDLKKKVSRDEEKEKEDREKKEKEDREKKEKEDREKKEKEDREKKEKEDREKKEKEAREKKEKEDREKQDEQQMSQESNTDHLLDQLKSMDPDRLQGILQKAGIRGFRETTADTASSWNTRESSADPTDSASGYWQQVKKTFGEDTGYWLNKLSETSKENDCDFADIKFYLEYLLRKDADREVPVLGGLALEFIDNCPASQAQFVKELRDQDPQLNRAYNAYHASSRISGEKKPFFSERRPWARNPQAYRERAIGICPPELDDWDQITILIDPDTNKKSVKGRITASIKEYLDVCLDSLRDNDEERHILVKRTDYLKEAQRFEGTRRGRYLTLKPESRTNLKGRKKSDIKILNYTVAEQPFMSSSIKIFFVGIDKKDKNVIRAWTKTEFCAYANFKQGLIDVNEQRKACGQKELFRVPKLDVPWPHQDSNSDSESPFESDVEDLLVV</sequence>
<feature type="region of interest" description="Disordered" evidence="1">
    <location>
        <begin position="505"/>
        <end position="527"/>
    </location>
</feature>
<gene>
    <name evidence="2" type="ORF">FJTKL_08834</name>
</gene>
<dbReference type="EMBL" id="JBAWTH010000036">
    <property type="protein sequence ID" value="KAL2284422.1"/>
    <property type="molecule type" value="Genomic_DNA"/>
</dbReference>
<dbReference type="Proteomes" id="UP001600888">
    <property type="component" value="Unassembled WGS sequence"/>
</dbReference>
<feature type="region of interest" description="Disordered" evidence="1">
    <location>
        <begin position="75"/>
        <end position="160"/>
    </location>
</feature>
<comment type="caution">
    <text evidence="2">The sequence shown here is derived from an EMBL/GenBank/DDBJ whole genome shotgun (WGS) entry which is preliminary data.</text>
</comment>
<name>A0ABR4EPS2_9PEZI</name>
<feature type="compositionally biased region" description="Basic and acidic residues" evidence="1">
    <location>
        <begin position="75"/>
        <end position="151"/>
    </location>
</feature>
<accession>A0ABR4EPS2</accession>
<evidence type="ECO:0000256" key="1">
    <source>
        <dbReference type="SAM" id="MobiDB-lite"/>
    </source>
</evidence>
<evidence type="ECO:0000313" key="2">
    <source>
        <dbReference type="EMBL" id="KAL2284422.1"/>
    </source>
</evidence>
<feature type="region of interest" description="Disordered" evidence="1">
    <location>
        <begin position="193"/>
        <end position="212"/>
    </location>
</feature>
<organism evidence="2 3">
    <name type="scientific">Diaporthe vaccinii</name>
    <dbReference type="NCBI Taxonomy" id="105482"/>
    <lineage>
        <taxon>Eukaryota</taxon>
        <taxon>Fungi</taxon>
        <taxon>Dikarya</taxon>
        <taxon>Ascomycota</taxon>
        <taxon>Pezizomycotina</taxon>
        <taxon>Sordariomycetes</taxon>
        <taxon>Sordariomycetidae</taxon>
        <taxon>Diaporthales</taxon>
        <taxon>Diaporthaceae</taxon>
        <taxon>Diaporthe</taxon>
        <taxon>Diaporthe eres species complex</taxon>
    </lineage>
</organism>
<feature type="compositionally biased region" description="Acidic residues" evidence="1">
    <location>
        <begin position="515"/>
        <end position="527"/>
    </location>
</feature>
<reference evidence="2 3" key="1">
    <citation type="submission" date="2024-03" db="EMBL/GenBank/DDBJ databases">
        <title>A high-quality draft genome sequence of Diaporthe vaccinii, a causative agent of upright dieback and viscid rot disease in cranberry plants.</title>
        <authorList>
            <person name="Sarrasin M."/>
            <person name="Lang B.F."/>
            <person name="Burger G."/>
        </authorList>
    </citation>
    <scope>NUCLEOTIDE SEQUENCE [LARGE SCALE GENOMIC DNA]</scope>
    <source>
        <strain evidence="2 3">IS7</strain>
    </source>
</reference>
<evidence type="ECO:0000313" key="3">
    <source>
        <dbReference type="Proteomes" id="UP001600888"/>
    </source>
</evidence>
<keyword evidence="3" id="KW-1185">Reference proteome</keyword>